<dbReference type="Proteomes" id="UP000289664">
    <property type="component" value="Chromosome"/>
</dbReference>
<name>A0A494WKZ0_CLOS5</name>
<dbReference type="KEGG" id="csci:HDCHBGLK_01247"/>
<organism evidence="1 2">
    <name type="scientific">Clostridium scindens (strain ATCC 35704 / DSM 5676 / VPI 13733 / 19)</name>
    <dbReference type="NCBI Taxonomy" id="411468"/>
    <lineage>
        <taxon>Bacteria</taxon>
        <taxon>Bacillati</taxon>
        <taxon>Bacillota</taxon>
        <taxon>Clostridia</taxon>
        <taxon>Lachnospirales</taxon>
        <taxon>Lachnospiraceae</taxon>
    </lineage>
</organism>
<evidence type="ECO:0000313" key="2">
    <source>
        <dbReference type="Proteomes" id="UP000289664"/>
    </source>
</evidence>
<protein>
    <recommendedName>
        <fullName evidence="3">Pyridoxamine 5'-phosphate oxidase putative domain-containing protein</fullName>
    </recommendedName>
</protein>
<proteinExistence type="predicted"/>
<dbReference type="EMBL" id="CP036170">
    <property type="protein sequence ID" value="QBF73858.1"/>
    <property type="molecule type" value="Genomic_DNA"/>
</dbReference>
<accession>A0A494WKZ0</accession>
<gene>
    <name evidence="1" type="ORF">HDCHBGLK_01247</name>
</gene>
<dbReference type="AlphaFoldDB" id="A0A494WKZ0"/>
<evidence type="ECO:0000313" key="1">
    <source>
        <dbReference type="EMBL" id="QBF73858.1"/>
    </source>
</evidence>
<evidence type="ECO:0008006" key="3">
    <source>
        <dbReference type="Google" id="ProtNLM"/>
    </source>
</evidence>
<keyword evidence="2" id="KW-1185">Reference proteome</keyword>
<reference evidence="1 2" key="1">
    <citation type="journal article" date="2019" name="Appl. Environ. Microbiol.">
        <title>Clostridium scindens ATCC 35704: integration of nutritional requirements, the complete genome sequence, and global transcriptional responses to bile acids.</title>
        <authorList>
            <person name="Devendran S."/>
            <person name="Shrestha R."/>
            <person name="Alves J.M.P."/>
            <person name="Wolf P.G."/>
            <person name="Ly L."/>
            <person name="Hernandez A.G."/>
            <person name="Mendez-Garcia C."/>
            <person name="Inboden A."/>
            <person name="Wiley J."/>
            <person name="Paul O."/>
            <person name="Allen A."/>
            <person name="Springer E."/>
            <person name="Wright C.L."/>
            <person name="Fields C.J."/>
            <person name="Daniel S.L."/>
            <person name="Ridlon J.M."/>
        </authorList>
    </citation>
    <scope>NUCLEOTIDE SEQUENCE [LARGE SCALE GENOMIC DNA]</scope>
    <source>
        <strain evidence="1 2">ATCC 35704</strain>
    </source>
</reference>
<sequence length="41" mass="4798">MNEKFPQEAKKIMDERFGQYTLLSLATTDPNIRYDIDFSGN</sequence>